<sequence>MKLNINGQDFTGCFNRYGVSPSHEKREGPNSGTDIAGGTILDVVSVKAVLDLEANGLNQAQYSALIRLCKLTYVTVTYDDPDTGEEVTRVMIPTAGAPTQVPLSGRGNWYKDLTLNLRER</sequence>
<dbReference type="EMBL" id="JADCKF010000001">
    <property type="protein sequence ID" value="MBE5054786.1"/>
    <property type="molecule type" value="Genomic_DNA"/>
</dbReference>
<proteinExistence type="predicted"/>
<accession>A0ABR9R7X7</accession>
<reference evidence="1 2" key="1">
    <citation type="submission" date="2020-10" db="EMBL/GenBank/DDBJ databases">
        <title>ChiBAC.</title>
        <authorList>
            <person name="Zenner C."/>
            <person name="Hitch T.C.A."/>
            <person name="Clavel T."/>
        </authorList>
    </citation>
    <scope>NUCLEOTIDE SEQUENCE [LARGE SCALE GENOMIC DNA]</scope>
    <source>
        <strain evidence="1 2">DSM 107456</strain>
    </source>
</reference>
<evidence type="ECO:0000313" key="1">
    <source>
        <dbReference type="EMBL" id="MBE5054786.1"/>
    </source>
</evidence>
<protein>
    <submittedName>
        <fullName evidence="1">Uncharacterized protein</fullName>
    </submittedName>
</protein>
<name>A0ABR9R7X7_9FIRM</name>
<gene>
    <name evidence="1" type="ORF">INF37_02040</name>
</gene>
<keyword evidence="2" id="KW-1185">Reference proteome</keyword>
<organism evidence="1 2">
    <name type="scientific">Pseudoflavonifractor gallinarum</name>
    <dbReference type="NCBI Taxonomy" id="2779352"/>
    <lineage>
        <taxon>Bacteria</taxon>
        <taxon>Bacillati</taxon>
        <taxon>Bacillota</taxon>
        <taxon>Clostridia</taxon>
        <taxon>Eubacteriales</taxon>
        <taxon>Oscillospiraceae</taxon>
        <taxon>Pseudoflavonifractor</taxon>
    </lineage>
</organism>
<evidence type="ECO:0000313" key="2">
    <source>
        <dbReference type="Proteomes" id="UP000806211"/>
    </source>
</evidence>
<dbReference type="RefSeq" id="WP_193536096.1">
    <property type="nucleotide sequence ID" value="NZ_AP031438.1"/>
</dbReference>
<dbReference type="Proteomes" id="UP000806211">
    <property type="component" value="Unassembled WGS sequence"/>
</dbReference>
<comment type="caution">
    <text evidence="1">The sequence shown here is derived from an EMBL/GenBank/DDBJ whole genome shotgun (WGS) entry which is preliminary data.</text>
</comment>